<accession>A0A9Q2RZZ4</accession>
<reference evidence="2 5" key="1">
    <citation type="submission" date="2021-01" db="EMBL/GenBank/DDBJ databases">
        <title>Diatom-associated Roseobacters Show Island Model of Population Structure.</title>
        <authorList>
            <person name="Qu L."/>
            <person name="Feng X."/>
            <person name="Chen Y."/>
            <person name="Li L."/>
            <person name="Wang X."/>
            <person name="Hu Z."/>
            <person name="Wang H."/>
            <person name="Luo H."/>
        </authorList>
    </citation>
    <scope>NUCLEOTIDE SEQUENCE</scope>
    <source>
        <strain evidence="3 5">CC28-63</strain>
        <strain evidence="2">CC28-69</strain>
    </source>
</reference>
<protein>
    <submittedName>
        <fullName evidence="2">Pullulanase</fullName>
    </submittedName>
</protein>
<keyword evidence="1" id="KW-1133">Transmembrane helix</keyword>
<gene>
    <name evidence="2" type="ORF">JQX41_10760</name>
    <name evidence="3" type="ORF">JQX48_10765</name>
</gene>
<evidence type="ECO:0000313" key="3">
    <source>
        <dbReference type="EMBL" id="MBM2417453.1"/>
    </source>
</evidence>
<dbReference type="Proteomes" id="UP000809440">
    <property type="component" value="Unassembled WGS sequence"/>
</dbReference>
<dbReference type="EMBL" id="JAFBXF010000006">
    <property type="protein sequence ID" value="MBM2417453.1"/>
    <property type="molecule type" value="Genomic_DNA"/>
</dbReference>
<evidence type="ECO:0000313" key="5">
    <source>
        <dbReference type="Proteomes" id="UP000809440"/>
    </source>
</evidence>
<dbReference type="InterPro" id="IPR017495">
    <property type="entry name" value="PuhC"/>
</dbReference>
<keyword evidence="1" id="KW-0812">Transmembrane</keyword>
<keyword evidence="1" id="KW-0472">Membrane</keyword>
<evidence type="ECO:0000256" key="1">
    <source>
        <dbReference type="SAM" id="Phobius"/>
    </source>
</evidence>
<dbReference type="NCBIfam" id="TIGR03054">
    <property type="entry name" value="photo_alph_chp1"/>
    <property type="match status" value="1"/>
</dbReference>
<evidence type="ECO:0000313" key="2">
    <source>
        <dbReference type="EMBL" id="MBM2412785.1"/>
    </source>
</evidence>
<proteinExistence type="predicted"/>
<sequence length="155" mass="17247">MQTQTVDKARIHATERELVPRLFVRAMFGMVMICLIMVSAYRWMDGPVQYTAPDSPVVIEKTLFLEGAMSGAAKVFAEDGTLVAEYSPEEGGFLSGMWRVLQRERTKARVDLDGPVIIRARENNRLEIFDPSTGWGADLMGFGADNSAAFARLLK</sequence>
<organism evidence="2 4">
    <name type="scientific">Marivita cryptomonadis</name>
    <dbReference type="NCBI Taxonomy" id="505252"/>
    <lineage>
        <taxon>Bacteria</taxon>
        <taxon>Pseudomonadati</taxon>
        <taxon>Pseudomonadota</taxon>
        <taxon>Alphaproteobacteria</taxon>
        <taxon>Rhodobacterales</taxon>
        <taxon>Roseobacteraceae</taxon>
        <taxon>Marivita</taxon>
    </lineage>
</organism>
<dbReference type="RefSeq" id="WP_085627455.1">
    <property type="nucleotide sequence ID" value="NZ_JAFBWU010000006.1"/>
</dbReference>
<dbReference type="EMBL" id="JAFBXE010000006">
    <property type="protein sequence ID" value="MBM2412785.1"/>
    <property type="molecule type" value="Genomic_DNA"/>
</dbReference>
<evidence type="ECO:0000313" key="4">
    <source>
        <dbReference type="Proteomes" id="UP000755667"/>
    </source>
</evidence>
<dbReference type="OrthoDB" id="7848123at2"/>
<feature type="transmembrane region" description="Helical" evidence="1">
    <location>
        <begin position="22"/>
        <end position="44"/>
    </location>
</feature>
<keyword evidence="5" id="KW-1185">Reference proteome</keyword>
<dbReference type="Proteomes" id="UP000755667">
    <property type="component" value="Unassembled WGS sequence"/>
</dbReference>
<comment type="caution">
    <text evidence="2">The sequence shown here is derived from an EMBL/GenBank/DDBJ whole genome shotgun (WGS) entry which is preliminary data.</text>
</comment>
<dbReference type="GeneID" id="62639160"/>
<name>A0A9Q2RZZ4_9RHOB</name>
<dbReference type="AlphaFoldDB" id="A0A9Q2RZZ4"/>